<keyword evidence="4" id="KW-0808">Transferase</keyword>
<evidence type="ECO:0000256" key="2">
    <source>
        <dbReference type="ARBA" id="ARBA00012438"/>
    </source>
</evidence>
<evidence type="ECO:0000256" key="7">
    <source>
        <dbReference type="ARBA" id="ARBA00022840"/>
    </source>
</evidence>
<evidence type="ECO:0000256" key="4">
    <source>
        <dbReference type="ARBA" id="ARBA00022679"/>
    </source>
</evidence>
<proteinExistence type="predicted"/>
<dbReference type="GO" id="GO:0000155">
    <property type="term" value="F:phosphorelay sensor kinase activity"/>
    <property type="evidence" value="ECO:0007669"/>
    <property type="project" value="InterPro"/>
</dbReference>
<evidence type="ECO:0000256" key="6">
    <source>
        <dbReference type="ARBA" id="ARBA00022777"/>
    </source>
</evidence>
<gene>
    <name evidence="11" type="ORF">SAMN02745941_00690</name>
</gene>
<dbReference type="AlphaFoldDB" id="A0A1M5UYD9"/>
<dbReference type="InterPro" id="IPR003661">
    <property type="entry name" value="HisK_dim/P_dom"/>
</dbReference>
<evidence type="ECO:0000256" key="8">
    <source>
        <dbReference type="ARBA" id="ARBA00023012"/>
    </source>
</evidence>
<dbReference type="GO" id="GO:0005886">
    <property type="term" value="C:plasma membrane"/>
    <property type="evidence" value="ECO:0007669"/>
    <property type="project" value="TreeGrafter"/>
</dbReference>
<dbReference type="SMART" id="SM00387">
    <property type="entry name" value="HATPase_c"/>
    <property type="match status" value="1"/>
</dbReference>
<dbReference type="Gene3D" id="1.10.287.130">
    <property type="match status" value="1"/>
</dbReference>
<name>A0A1M5UYD9_9CLOT</name>
<dbReference type="EC" id="2.7.13.3" evidence="2"/>
<keyword evidence="3" id="KW-0597">Phosphoprotein</keyword>
<dbReference type="RefSeq" id="WP_242950042.1">
    <property type="nucleotide sequence ID" value="NZ_FQXU01000003.1"/>
</dbReference>
<feature type="transmembrane region" description="Helical" evidence="9">
    <location>
        <begin position="125"/>
        <end position="144"/>
    </location>
</feature>
<dbReference type="Pfam" id="PF02518">
    <property type="entry name" value="HATPase_c"/>
    <property type="match status" value="1"/>
</dbReference>
<dbReference type="InterPro" id="IPR005467">
    <property type="entry name" value="His_kinase_dom"/>
</dbReference>
<dbReference type="CDD" id="cd00082">
    <property type="entry name" value="HisKA"/>
    <property type="match status" value="1"/>
</dbReference>
<feature type="transmembrane region" description="Helical" evidence="9">
    <location>
        <begin position="69"/>
        <end position="90"/>
    </location>
</feature>
<protein>
    <recommendedName>
        <fullName evidence="2">histidine kinase</fullName>
        <ecNumber evidence="2">2.7.13.3</ecNumber>
    </recommendedName>
</protein>
<keyword evidence="6 11" id="KW-0418">Kinase</keyword>
<feature type="domain" description="Histidine kinase" evidence="10">
    <location>
        <begin position="238"/>
        <end position="457"/>
    </location>
</feature>
<dbReference type="PANTHER" id="PTHR43047:SF72">
    <property type="entry name" value="OSMOSENSING HISTIDINE PROTEIN KINASE SLN1"/>
    <property type="match status" value="1"/>
</dbReference>
<dbReference type="SMART" id="SM00388">
    <property type="entry name" value="HisKA"/>
    <property type="match status" value="1"/>
</dbReference>
<organism evidence="11 12">
    <name type="scientific">Clostridium intestinale DSM 6191</name>
    <dbReference type="NCBI Taxonomy" id="1121320"/>
    <lineage>
        <taxon>Bacteria</taxon>
        <taxon>Bacillati</taxon>
        <taxon>Bacillota</taxon>
        <taxon>Clostridia</taxon>
        <taxon>Eubacteriales</taxon>
        <taxon>Clostridiaceae</taxon>
        <taxon>Clostridium</taxon>
    </lineage>
</organism>
<dbReference type="InterPro" id="IPR036890">
    <property type="entry name" value="HATPase_C_sf"/>
</dbReference>
<dbReference type="InterPro" id="IPR004358">
    <property type="entry name" value="Sig_transdc_His_kin-like_C"/>
</dbReference>
<keyword evidence="7" id="KW-0067">ATP-binding</keyword>
<dbReference type="SUPFAM" id="SSF47384">
    <property type="entry name" value="Homodimeric domain of signal transducing histidine kinase"/>
    <property type="match status" value="1"/>
</dbReference>
<feature type="transmembrane region" description="Helical" evidence="9">
    <location>
        <begin position="102"/>
        <end position="119"/>
    </location>
</feature>
<keyword evidence="5" id="KW-0547">Nucleotide-binding</keyword>
<dbReference type="Pfam" id="PF00512">
    <property type="entry name" value="HisKA"/>
    <property type="match status" value="1"/>
</dbReference>
<dbReference type="GO" id="GO:0005524">
    <property type="term" value="F:ATP binding"/>
    <property type="evidence" value="ECO:0007669"/>
    <property type="project" value="UniProtKB-KW"/>
</dbReference>
<dbReference type="GO" id="GO:0009927">
    <property type="term" value="F:histidine phosphotransfer kinase activity"/>
    <property type="evidence" value="ECO:0007669"/>
    <property type="project" value="TreeGrafter"/>
</dbReference>
<dbReference type="EMBL" id="FQXU01000003">
    <property type="protein sequence ID" value="SHH67979.1"/>
    <property type="molecule type" value="Genomic_DNA"/>
</dbReference>
<dbReference type="InterPro" id="IPR003594">
    <property type="entry name" value="HATPase_dom"/>
</dbReference>
<dbReference type="PROSITE" id="PS50109">
    <property type="entry name" value="HIS_KIN"/>
    <property type="match status" value="1"/>
</dbReference>
<dbReference type="Gene3D" id="3.30.565.10">
    <property type="entry name" value="Histidine kinase-like ATPase, C-terminal domain"/>
    <property type="match status" value="1"/>
</dbReference>
<dbReference type="PRINTS" id="PR00344">
    <property type="entry name" value="BCTRLSENSOR"/>
</dbReference>
<keyword evidence="9" id="KW-0472">Membrane</keyword>
<dbReference type="FunFam" id="3.30.565.10:FF:000037">
    <property type="entry name" value="Hybrid sensor histidine kinase/response regulator"/>
    <property type="match status" value="1"/>
</dbReference>
<keyword evidence="8" id="KW-0902">Two-component regulatory system</keyword>
<evidence type="ECO:0000256" key="9">
    <source>
        <dbReference type="SAM" id="Phobius"/>
    </source>
</evidence>
<feature type="transmembrane region" description="Helical" evidence="9">
    <location>
        <begin position="151"/>
        <end position="169"/>
    </location>
</feature>
<keyword evidence="9" id="KW-0812">Transmembrane</keyword>
<evidence type="ECO:0000256" key="1">
    <source>
        <dbReference type="ARBA" id="ARBA00000085"/>
    </source>
</evidence>
<evidence type="ECO:0000259" key="10">
    <source>
        <dbReference type="PROSITE" id="PS50109"/>
    </source>
</evidence>
<dbReference type="InterPro" id="IPR036097">
    <property type="entry name" value="HisK_dim/P_sf"/>
</dbReference>
<feature type="transmembrane region" description="Helical" evidence="9">
    <location>
        <begin position="175"/>
        <end position="193"/>
    </location>
</feature>
<reference evidence="11 12" key="1">
    <citation type="submission" date="2016-11" db="EMBL/GenBank/DDBJ databases">
        <authorList>
            <person name="Jaros S."/>
            <person name="Januszkiewicz K."/>
            <person name="Wedrychowicz H."/>
        </authorList>
    </citation>
    <scope>NUCLEOTIDE SEQUENCE [LARGE SCALE GENOMIC DNA]</scope>
    <source>
        <strain evidence="11 12">DSM 6191</strain>
    </source>
</reference>
<evidence type="ECO:0000313" key="11">
    <source>
        <dbReference type="EMBL" id="SHH67979.1"/>
    </source>
</evidence>
<dbReference type="Proteomes" id="UP000184241">
    <property type="component" value="Unassembled WGS sequence"/>
</dbReference>
<dbReference type="SUPFAM" id="SSF55874">
    <property type="entry name" value="ATPase domain of HSP90 chaperone/DNA topoisomerase II/histidine kinase"/>
    <property type="match status" value="1"/>
</dbReference>
<comment type="catalytic activity">
    <reaction evidence="1">
        <text>ATP + protein L-histidine = ADP + protein N-phospho-L-histidine.</text>
        <dbReference type="EC" id="2.7.13.3"/>
    </reaction>
</comment>
<dbReference type="PANTHER" id="PTHR43047">
    <property type="entry name" value="TWO-COMPONENT HISTIDINE PROTEIN KINASE"/>
    <property type="match status" value="1"/>
</dbReference>
<accession>A0A1M5UYD9</accession>
<sequence length="487" mass="56478">MEFLKCMWEKDAIQDIKKYKTEFEELRTSINIKRCEKIGVILLLLNIILIITDRVVYEPMRAFTPEYINLYYSHLIVLHLIILWYVILFLNRIYKKFIDEKILYNFFANIIIYWCLFMALNDLYINGQISAYIICVLSVASCLYSSPIEGVILYFVSTSLFISGLFIIIENNPNLLYGNIVNSVIVTFFAFIVSKVNYIRFSKDFISQKDLLKSKRDIEEKNEILIHYEKLRSDFFANISHELRTPINVIYSAEQVMELNLRKSQNYDMSKYLKMVKQNSFRLIRIISNLIDITKIDALSFDVKFRNLNIVKVVEDITISVAEFIEHKGLTVIFDTSIEEKVIACDPDLIERIMLNLLSNSVKFTKRGGSILVSIYLEEYKVCISVKDSGIGIPDNMKEIIFDRFIQVDKSTTKSCEGSGIGLSLVKSLVEIHKGSISLNSVISKGSEFIISLPDELCFEEDIHENIINLDDSRIEKINIEFSDIYN</sequence>
<keyword evidence="9" id="KW-1133">Transmembrane helix</keyword>
<evidence type="ECO:0000256" key="3">
    <source>
        <dbReference type="ARBA" id="ARBA00022553"/>
    </source>
</evidence>
<evidence type="ECO:0000313" key="12">
    <source>
        <dbReference type="Proteomes" id="UP000184241"/>
    </source>
</evidence>
<feature type="transmembrane region" description="Helical" evidence="9">
    <location>
        <begin position="38"/>
        <end position="57"/>
    </location>
</feature>
<evidence type="ECO:0000256" key="5">
    <source>
        <dbReference type="ARBA" id="ARBA00022741"/>
    </source>
</evidence>